<feature type="compositionally biased region" description="Basic and acidic residues" evidence="1">
    <location>
        <begin position="60"/>
        <end position="72"/>
    </location>
</feature>
<name>A0ABP8KNF0_9BACT</name>
<gene>
    <name evidence="2" type="ORF">GCM10023187_36300</name>
</gene>
<evidence type="ECO:0000256" key="1">
    <source>
        <dbReference type="SAM" id="MobiDB-lite"/>
    </source>
</evidence>
<organism evidence="2 3">
    <name type="scientific">Nibrella viscosa</name>
    <dbReference type="NCBI Taxonomy" id="1084524"/>
    <lineage>
        <taxon>Bacteria</taxon>
        <taxon>Pseudomonadati</taxon>
        <taxon>Bacteroidota</taxon>
        <taxon>Cytophagia</taxon>
        <taxon>Cytophagales</taxon>
        <taxon>Spirosomataceae</taxon>
        <taxon>Nibrella</taxon>
    </lineage>
</organism>
<reference evidence="3" key="1">
    <citation type="journal article" date="2019" name="Int. J. Syst. Evol. Microbiol.">
        <title>The Global Catalogue of Microorganisms (GCM) 10K type strain sequencing project: providing services to taxonomists for standard genome sequencing and annotation.</title>
        <authorList>
            <consortium name="The Broad Institute Genomics Platform"/>
            <consortium name="The Broad Institute Genome Sequencing Center for Infectious Disease"/>
            <person name="Wu L."/>
            <person name="Ma J."/>
        </authorList>
    </citation>
    <scope>NUCLEOTIDE SEQUENCE [LARGE SCALE GENOMIC DNA]</scope>
    <source>
        <strain evidence="3">JCM 17925</strain>
    </source>
</reference>
<dbReference type="Proteomes" id="UP001500936">
    <property type="component" value="Unassembled WGS sequence"/>
</dbReference>
<keyword evidence="3" id="KW-1185">Reference proteome</keyword>
<dbReference type="RefSeq" id="WP_345269313.1">
    <property type="nucleotide sequence ID" value="NZ_BAABHB010000007.1"/>
</dbReference>
<feature type="region of interest" description="Disordered" evidence="1">
    <location>
        <begin position="52"/>
        <end position="72"/>
    </location>
</feature>
<proteinExistence type="predicted"/>
<accession>A0ABP8KNF0</accession>
<protein>
    <recommendedName>
        <fullName evidence="4">Secretion system C-terminal sorting domain-containing protein</fullName>
    </recommendedName>
</protein>
<comment type="caution">
    <text evidence="2">The sequence shown here is derived from an EMBL/GenBank/DDBJ whole genome shotgun (WGS) entry which is preliminary data.</text>
</comment>
<evidence type="ECO:0008006" key="4">
    <source>
        <dbReference type="Google" id="ProtNLM"/>
    </source>
</evidence>
<sequence length="395" mass="42123">MKFMHLLTKTSFGLFLGTLLFILSGLYGISVKAKSTINGRNLIRLTSLANSTFRNSPTSPEDKKRPASDYKKARVKSRPLKVVKNAKTNKAKTFTCTNPPSPGVPNGGLVVGCSLGESISISAVPTLPSSPSDPCYFHCGIQWNGPSNWLFTVGNYNSGYGPFWGSQGGPGLDPMIITVPSSGVSNGQVGTVSITAYYSDCNAPYNTSSSAILWYGPASVSNGTINGNFWNGGTYYVPSGYCNLAATIGGASSINWYVANGSGSLYTSGSNCSVSFSNFVRVVVEASNRCSGGGSWTFYLSTQEGYSGYRVGPNPGKDVVSLLLDYDDMAGTVIQGITLYDESRKACYQADAQQLTQSFSGKSSIEISTKDLARGTYYLHVKVGNEVEKHQIILE</sequence>
<evidence type="ECO:0000313" key="2">
    <source>
        <dbReference type="EMBL" id="GAA4410995.1"/>
    </source>
</evidence>
<evidence type="ECO:0000313" key="3">
    <source>
        <dbReference type="Proteomes" id="UP001500936"/>
    </source>
</evidence>
<dbReference type="EMBL" id="BAABHB010000007">
    <property type="protein sequence ID" value="GAA4410995.1"/>
    <property type="molecule type" value="Genomic_DNA"/>
</dbReference>